<comment type="caution">
    <text evidence="2">The sequence shown here is derived from an EMBL/GenBank/DDBJ whole genome shotgun (WGS) entry which is preliminary data.</text>
</comment>
<dbReference type="Proteomes" id="UP000325313">
    <property type="component" value="Unassembled WGS sequence"/>
</dbReference>
<feature type="region of interest" description="Disordered" evidence="1">
    <location>
        <begin position="1"/>
        <end position="68"/>
    </location>
</feature>
<evidence type="ECO:0000313" key="2">
    <source>
        <dbReference type="EMBL" id="KAA1121946.1"/>
    </source>
</evidence>
<organism evidence="2 3">
    <name type="scientific">Puccinia graminis f. sp. tritici</name>
    <dbReference type="NCBI Taxonomy" id="56615"/>
    <lineage>
        <taxon>Eukaryota</taxon>
        <taxon>Fungi</taxon>
        <taxon>Dikarya</taxon>
        <taxon>Basidiomycota</taxon>
        <taxon>Pucciniomycotina</taxon>
        <taxon>Pucciniomycetes</taxon>
        <taxon>Pucciniales</taxon>
        <taxon>Pucciniaceae</taxon>
        <taxon>Puccinia</taxon>
    </lineage>
</organism>
<feature type="compositionally biased region" description="Basic and acidic residues" evidence="1">
    <location>
        <begin position="8"/>
        <end position="18"/>
    </location>
</feature>
<evidence type="ECO:0000313" key="3">
    <source>
        <dbReference type="Proteomes" id="UP000325313"/>
    </source>
</evidence>
<sequence length="111" mass="12718">MTYTRTNQPHDRHIHEPIAKSTMSCHDTVEEVAGSPPTPTWPDGPSTITRPDGPSDHPKRSSVSQPSMVPHLQVNQQQQPHRMHLVVEASGEQLLYEIYNQVWDQHWDVHE</sequence>
<evidence type="ECO:0000256" key="1">
    <source>
        <dbReference type="SAM" id="MobiDB-lite"/>
    </source>
</evidence>
<protein>
    <submittedName>
        <fullName evidence="2">Uncharacterized protein</fullName>
    </submittedName>
</protein>
<name>A0A5B0R8B7_PUCGR</name>
<gene>
    <name evidence="2" type="ORF">PGTUg99_004432</name>
</gene>
<reference evidence="2 3" key="1">
    <citation type="submission" date="2019-05" db="EMBL/GenBank/DDBJ databases">
        <title>Emergence of the Ug99 lineage of the wheat stem rust pathogen through somatic hybridization.</title>
        <authorList>
            <person name="Li F."/>
            <person name="Upadhyaya N.M."/>
            <person name="Sperschneider J."/>
            <person name="Matny O."/>
            <person name="Nguyen-Phuc H."/>
            <person name="Mago R."/>
            <person name="Raley C."/>
            <person name="Miller M.E."/>
            <person name="Silverstein K.A.T."/>
            <person name="Henningsen E."/>
            <person name="Hirsch C.D."/>
            <person name="Visser B."/>
            <person name="Pretorius Z.A."/>
            <person name="Steffenson B.J."/>
            <person name="Schwessinger B."/>
            <person name="Dodds P.N."/>
            <person name="Figueroa M."/>
        </authorList>
    </citation>
    <scope>NUCLEOTIDE SEQUENCE [LARGE SCALE GENOMIC DNA]</scope>
    <source>
        <strain evidence="2 3">Ug99</strain>
    </source>
</reference>
<accession>A0A5B0R8B7</accession>
<dbReference type="AlphaFoldDB" id="A0A5B0R8B7"/>
<proteinExistence type="predicted"/>
<dbReference type="EMBL" id="VDEP01000236">
    <property type="protein sequence ID" value="KAA1121946.1"/>
    <property type="molecule type" value="Genomic_DNA"/>
</dbReference>